<dbReference type="PANTHER" id="PTHR34512">
    <property type="entry name" value="CELL SURFACE PROTEIN"/>
    <property type="match status" value="1"/>
</dbReference>
<dbReference type="AlphaFoldDB" id="A0A517P3H8"/>
<dbReference type="SUPFAM" id="SSF50998">
    <property type="entry name" value="Quinoprotein alcohol dehydrogenase-like"/>
    <property type="match status" value="1"/>
</dbReference>
<feature type="transmembrane region" description="Helical" evidence="1">
    <location>
        <begin position="640"/>
        <end position="662"/>
    </location>
</feature>
<name>A0A517P3H8_9BACT</name>
<feature type="domain" description="Pyrrolo-quinoline quinone repeat" evidence="3">
    <location>
        <begin position="100"/>
        <end position="358"/>
    </location>
</feature>
<feature type="signal peptide" evidence="2">
    <location>
        <begin position="1"/>
        <end position="22"/>
    </location>
</feature>
<evidence type="ECO:0000256" key="2">
    <source>
        <dbReference type="SAM" id="SignalP"/>
    </source>
</evidence>
<keyword evidence="1" id="KW-1133">Transmembrane helix</keyword>
<feature type="transmembrane region" description="Helical" evidence="1">
    <location>
        <begin position="528"/>
        <end position="546"/>
    </location>
</feature>
<dbReference type="PANTHER" id="PTHR34512:SF30">
    <property type="entry name" value="OUTER MEMBRANE PROTEIN ASSEMBLY FACTOR BAMB"/>
    <property type="match status" value="1"/>
</dbReference>
<evidence type="ECO:0000313" key="5">
    <source>
        <dbReference type="Proteomes" id="UP000319817"/>
    </source>
</evidence>
<dbReference type="OrthoDB" id="212038at2"/>
<organism evidence="4 5">
    <name type="scientific">Stieleria marina</name>
    <dbReference type="NCBI Taxonomy" id="1930275"/>
    <lineage>
        <taxon>Bacteria</taxon>
        <taxon>Pseudomonadati</taxon>
        <taxon>Planctomycetota</taxon>
        <taxon>Planctomycetia</taxon>
        <taxon>Pirellulales</taxon>
        <taxon>Pirellulaceae</taxon>
        <taxon>Stieleria</taxon>
    </lineage>
</organism>
<dbReference type="RefSeq" id="WP_145421908.1">
    <property type="nucleotide sequence ID" value="NZ_CP036526.1"/>
</dbReference>
<evidence type="ECO:0000259" key="3">
    <source>
        <dbReference type="Pfam" id="PF13360"/>
    </source>
</evidence>
<dbReference type="Proteomes" id="UP000319817">
    <property type="component" value="Chromosome"/>
</dbReference>
<sequence precursor="true">MIVRTALSVIAICLALSSAAVATIAYGHDNPFLPADADDNGWTHVRGNHFSGHSAEIHLASDWPSSGPPVLWVKELGQGYSSVVVQNNRAYTQYQTLAGQYVVCMNAATGQTIWTYRYDWPFETAGLYPGPRSTPTLANGKVYFATPAGAVGCLTHGGTLLWQQDLKTKFDGKGTDFGYACSPTVIDGKVIMPVGGQSASMVALDADDGTVLWKSGDSSASYASALPITVAGQPLVIGYMEHDLVAFELELGQQLWQQKLSRGYDEHSSWPIYREPFLWTSAPFQAGSQLQELTGGETPKAELVWQKPILSNDVSSSVLIGDHLYGFDLTEAQTKAHRPSRGSFRCIDFLTGETSWSNGDSRKRRGTDFKVNANEQIVGHASVITADGKLILFNDLGDLILAEADSQAYVELARTPALSGEICWTTPTLDRGRIFLRNHSRVVCLYIGEPELLKQIAQTEVLTVEDIPRRTVRDLSTLLGVEPEYAMDPPTRVWLNHWLLAGLGILLVAAIIAGLVSVFVKNRPTIRWCFWIVSGGLGAFTGTIASHQTQDFVFTWPIIIFVALQVAVYHSRIRRSVAQTSTWHERLIGLGFLLVCFAYFFLCRQLSLVTQWMFLCGFIAAAPVFWIARLISDRQQRWSLLAEFALTLIAYLAFHYATVTLLDFKYDLSEF</sequence>
<keyword evidence="5" id="KW-1185">Reference proteome</keyword>
<dbReference type="InterPro" id="IPR011047">
    <property type="entry name" value="Quinoprotein_ADH-like_sf"/>
</dbReference>
<keyword evidence="2" id="KW-0732">Signal</keyword>
<evidence type="ECO:0000313" key="4">
    <source>
        <dbReference type="EMBL" id="QDT13918.1"/>
    </source>
</evidence>
<dbReference type="EMBL" id="CP036526">
    <property type="protein sequence ID" value="QDT13918.1"/>
    <property type="molecule type" value="Genomic_DNA"/>
</dbReference>
<feature type="transmembrane region" description="Helical" evidence="1">
    <location>
        <begin position="583"/>
        <end position="602"/>
    </location>
</feature>
<evidence type="ECO:0000256" key="1">
    <source>
        <dbReference type="SAM" id="Phobius"/>
    </source>
</evidence>
<proteinExistence type="predicted"/>
<protein>
    <submittedName>
        <fullName evidence="4">Outer membrane biogenesis protein BamB</fullName>
    </submittedName>
</protein>
<dbReference type="InterPro" id="IPR002372">
    <property type="entry name" value="PQQ_rpt_dom"/>
</dbReference>
<keyword evidence="1" id="KW-0812">Transmembrane</keyword>
<feature type="chain" id="PRO_5021986937" evidence="2">
    <location>
        <begin position="23"/>
        <end position="671"/>
    </location>
</feature>
<gene>
    <name evidence="4" type="ORF">K239x_59380</name>
</gene>
<keyword evidence="1" id="KW-0472">Membrane</keyword>
<dbReference type="Gene3D" id="2.130.10.10">
    <property type="entry name" value="YVTN repeat-like/Quinoprotein amine dehydrogenase"/>
    <property type="match status" value="1"/>
</dbReference>
<dbReference type="Pfam" id="PF13360">
    <property type="entry name" value="PQQ_2"/>
    <property type="match status" value="1"/>
</dbReference>
<reference evidence="4 5" key="1">
    <citation type="submission" date="2019-02" db="EMBL/GenBank/DDBJ databases">
        <title>Deep-cultivation of Planctomycetes and their phenomic and genomic characterization uncovers novel biology.</title>
        <authorList>
            <person name="Wiegand S."/>
            <person name="Jogler M."/>
            <person name="Boedeker C."/>
            <person name="Pinto D."/>
            <person name="Vollmers J."/>
            <person name="Rivas-Marin E."/>
            <person name="Kohn T."/>
            <person name="Peeters S.H."/>
            <person name="Heuer A."/>
            <person name="Rast P."/>
            <person name="Oberbeckmann S."/>
            <person name="Bunk B."/>
            <person name="Jeske O."/>
            <person name="Meyerdierks A."/>
            <person name="Storesund J.E."/>
            <person name="Kallscheuer N."/>
            <person name="Luecker S."/>
            <person name="Lage O.M."/>
            <person name="Pohl T."/>
            <person name="Merkel B.J."/>
            <person name="Hornburger P."/>
            <person name="Mueller R.-W."/>
            <person name="Bruemmer F."/>
            <person name="Labrenz M."/>
            <person name="Spormann A.M."/>
            <person name="Op den Camp H."/>
            <person name="Overmann J."/>
            <person name="Amann R."/>
            <person name="Jetten M.S.M."/>
            <person name="Mascher T."/>
            <person name="Medema M.H."/>
            <person name="Devos D.P."/>
            <person name="Kaster A.-K."/>
            <person name="Ovreas L."/>
            <person name="Rohde M."/>
            <person name="Galperin M.Y."/>
            <person name="Jogler C."/>
        </authorList>
    </citation>
    <scope>NUCLEOTIDE SEQUENCE [LARGE SCALE GENOMIC DNA]</scope>
    <source>
        <strain evidence="4 5">K23_9</strain>
    </source>
</reference>
<feature type="transmembrane region" description="Helical" evidence="1">
    <location>
        <begin position="497"/>
        <end position="516"/>
    </location>
</feature>
<accession>A0A517P3H8</accession>
<feature type="transmembrane region" description="Helical" evidence="1">
    <location>
        <begin position="608"/>
        <end position="628"/>
    </location>
</feature>
<dbReference type="InterPro" id="IPR015943">
    <property type="entry name" value="WD40/YVTN_repeat-like_dom_sf"/>
</dbReference>
<feature type="transmembrane region" description="Helical" evidence="1">
    <location>
        <begin position="552"/>
        <end position="571"/>
    </location>
</feature>